<dbReference type="Pfam" id="PF00581">
    <property type="entry name" value="Rhodanese"/>
    <property type="match status" value="1"/>
</dbReference>
<feature type="domain" description="Rhodanese" evidence="1">
    <location>
        <begin position="15"/>
        <end position="104"/>
    </location>
</feature>
<dbReference type="PANTHER" id="PTHR45431:SF3">
    <property type="entry name" value="RHODANESE-LIKE DOMAIN-CONTAINING PROTEIN 15, CHLOROPLASTIC"/>
    <property type="match status" value="1"/>
</dbReference>
<dbReference type="PANTHER" id="PTHR45431">
    <property type="entry name" value="RHODANESE-LIKE DOMAIN-CONTAINING PROTEIN 15, CHLOROPLASTIC"/>
    <property type="match status" value="1"/>
</dbReference>
<dbReference type="InterPro" id="IPR052367">
    <property type="entry name" value="Thiosulfate_ST/Rhodanese-like"/>
</dbReference>
<accession>A0A3P3QNS9</accession>
<dbReference type="AlphaFoldDB" id="A0A3P3QNS9"/>
<dbReference type="SMART" id="SM00450">
    <property type="entry name" value="RHOD"/>
    <property type="match status" value="1"/>
</dbReference>
<proteinExistence type="predicted"/>
<comment type="caution">
    <text evidence="2">The sequence shown here is derived from an EMBL/GenBank/DDBJ whole genome shotgun (WGS) entry which is preliminary data.</text>
</comment>
<evidence type="ECO:0000313" key="3">
    <source>
        <dbReference type="Proteomes" id="UP000276260"/>
    </source>
</evidence>
<evidence type="ECO:0000313" key="2">
    <source>
        <dbReference type="EMBL" id="RRJ22887.1"/>
    </source>
</evidence>
<dbReference type="Gene3D" id="3.40.250.10">
    <property type="entry name" value="Rhodanese-like domain"/>
    <property type="match status" value="1"/>
</dbReference>
<dbReference type="OrthoDB" id="9814704at2"/>
<reference evidence="2 3" key="1">
    <citation type="submission" date="2018-11" db="EMBL/GenBank/DDBJ databases">
        <title>Draft genome analysis of Rheinheimera mesophila isolated from an industrial waste site.</title>
        <authorList>
            <person name="Yu Q."/>
            <person name="Qi Y."/>
            <person name="Zhang H."/>
            <person name="Lu Y."/>
            <person name="Pu J."/>
        </authorList>
    </citation>
    <scope>NUCLEOTIDE SEQUENCE [LARGE SCALE GENOMIC DNA]</scope>
    <source>
        <strain evidence="2 3">IITR13</strain>
    </source>
</reference>
<dbReference type="SUPFAM" id="SSF52821">
    <property type="entry name" value="Rhodanese/Cell cycle control phosphatase"/>
    <property type="match status" value="1"/>
</dbReference>
<dbReference type="EMBL" id="RRCF01000001">
    <property type="protein sequence ID" value="RRJ22887.1"/>
    <property type="molecule type" value="Genomic_DNA"/>
</dbReference>
<evidence type="ECO:0000259" key="1">
    <source>
        <dbReference type="PROSITE" id="PS50206"/>
    </source>
</evidence>
<keyword evidence="3" id="KW-1185">Reference proteome</keyword>
<name>A0A3P3QNS9_9GAMM</name>
<dbReference type="RefSeq" id="WP_052749233.1">
    <property type="nucleotide sequence ID" value="NZ_LAVS01000004.1"/>
</dbReference>
<protein>
    <submittedName>
        <fullName evidence="2">Rhodanese-like domain-containing protein</fullName>
    </submittedName>
</protein>
<dbReference type="InterPro" id="IPR001763">
    <property type="entry name" value="Rhodanese-like_dom"/>
</dbReference>
<sequence>MKIVLMLLLWWGPMAIAQSLWIDVRTAEEFKAGHIAGAINIPYDDIEQKITAVTTDKATDIQLYCRSGRRSGIALETLRGMGYSKVTNAGAYEQLKQKQPKSNE</sequence>
<dbReference type="Proteomes" id="UP000276260">
    <property type="component" value="Unassembled WGS sequence"/>
</dbReference>
<dbReference type="InterPro" id="IPR036873">
    <property type="entry name" value="Rhodanese-like_dom_sf"/>
</dbReference>
<organism evidence="2 3">
    <name type="scientific">Rheinheimera mesophila</name>
    <dbReference type="NCBI Taxonomy" id="1547515"/>
    <lineage>
        <taxon>Bacteria</taxon>
        <taxon>Pseudomonadati</taxon>
        <taxon>Pseudomonadota</taxon>
        <taxon>Gammaproteobacteria</taxon>
        <taxon>Chromatiales</taxon>
        <taxon>Chromatiaceae</taxon>
        <taxon>Rheinheimera</taxon>
    </lineage>
</organism>
<dbReference type="PROSITE" id="PS50206">
    <property type="entry name" value="RHODANESE_3"/>
    <property type="match status" value="1"/>
</dbReference>
<gene>
    <name evidence="2" type="ORF">EIK76_02040</name>
</gene>
<dbReference type="CDD" id="cd00158">
    <property type="entry name" value="RHOD"/>
    <property type="match status" value="1"/>
</dbReference>